<name>A0A381TMH2_9ZZZZ</name>
<dbReference type="Gene3D" id="1.25.40.10">
    <property type="entry name" value="Tetratricopeptide repeat domain"/>
    <property type="match status" value="1"/>
</dbReference>
<gene>
    <name evidence="5" type="ORF">METZ01_LOCUS68831</name>
</gene>
<evidence type="ECO:0000256" key="3">
    <source>
        <dbReference type="ARBA" id="ARBA00023237"/>
    </source>
</evidence>
<dbReference type="InterPro" id="IPR017689">
    <property type="entry name" value="BamD"/>
</dbReference>
<dbReference type="AlphaFoldDB" id="A0A381TMH2"/>
<keyword evidence="1" id="KW-0732">Signal</keyword>
<evidence type="ECO:0000313" key="5">
    <source>
        <dbReference type="EMBL" id="SVA15977.1"/>
    </source>
</evidence>
<dbReference type="Pfam" id="PF13525">
    <property type="entry name" value="YfiO"/>
    <property type="match status" value="1"/>
</dbReference>
<evidence type="ECO:0000256" key="2">
    <source>
        <dbReference type="ARBA" id="ARBA00023136"/>
    </source>
</evidence>
<protein>
    <recommendedName>
        <fullName evidence="4">Outer membrane lipoprotein BamD-like domain-containing protein</fullName>
    </recommendedName>
</protein>
<feature type="non-terminal residue" evidence="5">
    <location>
        <position position="150"/>
    </location>
</feature>
<evidence type="ECO:0000259" key="4">
    <source>
        <dbReference type="Pfam" id="PF13525"/>
    </source>
</evidence>
<dbReference type="InterPro" id="IPR039565">
    <property type="entry name" value="BamD-like"/>
</dbReference>
<reference evidence="5" key="1">
    <citation type="submission" date="2018-05" db="EMBL/GenBank/DDBJ databases">
        <authorList>
            <person name="Lanie J.A."/>
            <person name="Ng W.-L."/>
            <person name="Kazmierczak K.M."/>
            <person name="Andrzejewski T.M."/>
            <person name="Davidsen T.M."/>
            <person name="Wayne K.J."/>
            <person name="Tettelin H."/>
            <person name="Glass J.I."/>
            <person name="Rusch D."/>
            <person name="Podicherti R."/>
            <person name="Tsui H.-C.T."/>
            <person name="Winkler M.E."/>
        </authorList>
    </citation>
    <scope>NUCLEOTIDE SEQUENCE</scope>
</reference>
<keyword evidence="3" id="KW-0998">Cell outer membrane</keyword>
<accession>A0A381TMH2</accession>
<dbReference type="SUPFAM" id="SSF48452">
    <property type="entry name" value="TPR-like"/>
    <property type="match status" value="1"/>
</dbReference>
<sequence>MISSVNCGPTVYDNIPEGHPEPDMYLYETGQAAMEDRKWIRARALFRRIVDTFPQSSYRFDAKIELGRTYFLQGGLISLIEARNEFEEFIRFFPTNARADYAQYLIGMTYFEATLDPDRDQTQTQGAIEAFNLFLDTYPESQYRDETLTA</sequence>
<dbReference type="InterPro" id="IPR011990">
    <property type="entry name" value="TPR-like_helical_dom_sf"/>
</dbReference>
<evidence type="ECO:0000256" key="1">
    <source>
        <dbReference type="ARBA" id="ARBA00022729"/>
    </source>
</evidence>
<proteinExistence type="predicted"/>
<keyword evidence="2" id="KW-0472">Membrane</keyword>
<feature type="domain" description="Outer membrane lipoprotein BamD-like" evidence="4">
    <location>
        <begin position="22"/>
        <end position="146"/>
    </location>
</feature>
<dbReference type="NCBIfam" id="TIGR03302">
    <property type="entry name" value="OM_YfiO"/>
    <property type="match status" value="1"/>
</dbReference>
<organism evidence="5">
    <name type="scientific">marine metagenome</name>
    <dbReference type="NCBI Taxonomy" id="408172"/>
    <lineage>
        <taxon>unclassified sequences</taxon>
        <taxon>metagenomes</taxon>
        <taxon>ecological metagenomes</taxon>
    </lineage>
</organism>
<dbReference type="EMBL" id="UINC01004663">
    <property type="protein sequence ID" value="SVA15977.1"/>
    <property type="molecule type" value="Genomic_DNA"/>
</dbReference>